<dbReference type="PANTHER" id="PTHR23112">
    <property type="entry name" value="G PROTEIN-COUPLED RECEPTOR 157-RELATED"/>
    <property type="match status" value="1"/>
</dbReference>
<sequence>MTLTDEQLEMIGITGRVTSVLSILGSFIIIGAFCLSRYFRSPIHRIIFFNSFYNLIDSAGTMISVSGPAAGDTSSLCQFQGFTLQMFPLADVLWTFAMSLDTYLVVFHHFDAHSLQKLEYKYIGAISALSGIPAIVFLCIRTPARGPIYGGETIWCSISPRWMIIRLVLYYVPVWIVIGLVVIIYFLIGIEISRLRDEFKLTEDDHIALTSHSTSSRPFDNNDSTVTTIVESDANNKPGLVSESHIISESSLERSSTLRQPSRPFDSTKFSPPTQRPTWVAPTINRVSLFIRPDHHSYPLYLAVSALGSLRGFWNGIIFITMGMKGWKRRAIERRDLRKPTRGRAR</sequence>
<name>A0A1S9S0J5_PENBI</name>
<keyword evidence="7" id="KW-0675">Receptor</keyword>
<evidence type="ECO:0000313" key="8">
    <source>
        <dbReference type="Proteomes" id="UP000190744"/>
    </source>
</evidence>
<gene>
    <name evidence="7" type="ORF">PEBR_00342</name>
</gene>
<proteinExistence type="predicted"/>
<comment type="caution">
    <text evidence="7">The sequence shown here is derived from an EMBL/GenBank/DDBJ whole genome shotgun (WGS) entry which is preliminary data.</text>
</comment>
<dbReference type="AlphaFoldDB" id="A0A1S9S0J5"/>
<dbReference type="Gene3D" id="1.20.1070.10">
    <property type="entry name" value="Rhodopsin 7-helix transmembrane proteins"/>
    <property type="match status" value="1"/>
</dbReference>
<feature type="transmembrane region" description="Helical" evidence="6">
    <location>
        <begin position="92"/>
        <end position="110"/>
    </location>
</feature>
<feature type="region of interest" description="Disordered" evidence="5">
    <location>
        <begin position="251"/>
        <end position="277"/>
    </location>
</feature>
<feature type="transmembrane region" description="Helical" evidence="6">
    <location>
        <begin position="167"/>
        <end position="188"/>
    </location>
</feature>
<keyword evidence="4 6" id="KW-0472">Membrane</keyword>
<evidence type="ECO:0000256" key="2">
    <source>
        <dbReference type="ARBA" id="ARBA00022692"/>
    </source>
</evidence>
<evidence type="ECO:0000256" key="1">
    <source>
        <dbReference type="ARBA" id="ARBA00004141"/>
    </source>
</evidence>
<dbReference type="PANTHER" id="PTHR23112:SF0">
    <property type="entry name" value="TRANSMEMBRANE PROTEIN 116"/>
    <property type="match status" value="1"/>
</dbReference>
<evidence type="ECO:0000256" key="6">
    <source>
        <dbReference type="SAM" id="Phobius"/>
    </source>
</evidence>
<reference evidence="8" key="1">
    <citation type="submission" date="2015-09" db="EMBL/GenBank/DDBJ databases">
        <authorList>
            <person name="Fill T.P."/>
            <person name="Baretta J.F."/>
            <person name="de Almeida L.G."/>
            <person name="Rocha M."/>
            <person name="de Souza D.H."/>
            <person name="Malavazi I."/>
            <person name="Cerdeira L.T."/>
            <person name="Hong H."/>
            <person name="Samborskyy M."/>
            <person name="de Vasconcelos A.T."/>
            <person name="Leadlay P."/>
            <person name="Rodrigues-Filho E."/>
        </authorList>
    </citation>
    <scope>NUCLEOTIDE SEQUENCE [LARGE SCALE GENOMIC DNA]</scope>
    <source>
        <strain evidence="8">LaBioMMi 136</strain>
    </source>
</reference>
<evidence type="ECO:0000256" key="5">
    <source>
        <dbReference type="SAM" id="MobiDB-lite"/>
    </source>
</evidence>
<evidence type="ECO:0000256" key="4">
    <source>
        <dbReference type="ARBA" id="ARBA00023136"/>
    </source>
</evidence>
<dbReference type="EMBL" id="LJBN01000008">
    <property type="protein sequence ID" value="OOQ91314.1"/>
    <property type="molecule type" value="Genomic_DNA"/>
</dbReference>
<evidence type="ECO:0000313" key="7">
    <source>
        <dbReference type="EMBL" id="OOQ91314.1"/>
    </source>
</evidence>
<feature type="compositionally biased region" description="Polar residues" evidence="5">
    <location>
        <begin position="268"/>
        <end position="277"/>
    </location>
</feature>
<accession>A0A1S9S0J5</accession>
<comment type="subcellular location">
    <subcellularLocation>
        <location evidence="1">Membrane</location>
        <topology evidence="1">Multi-pass membrane protein</topology>
    </subcellularLocation>
</comment>
<organism evidence="7 8">
    <name type="scientific">Penicillium brasilianum</name>
    <dbReference type="NCBI Taxonomy" id="104259"/>
    <lineage>
        <taxon>Eukaryota</taxon>
        <taxon>Fungi</taxon>
        <taxon>Dikarya</taxon>
        <taxon>Ascomycota</taxon>
        <taxon>Pezizomycotina</taxon>
        <taxon>Eurotiomycetes</taxon>
        <taxon>Eurotiomycetidae</taxon>
        <taxon>Eurotiales</taxon>
        <taxon>Aspergillaceae</taxon>
        <taxon>Penicillium</taxon>
    </lineage>
</organism>
<feature type="transmembrane region" description="Helical" evidence="6">
    <location>
        <begin position="298"/>
        <end position="320"/>
    </location>
</feature>
<dbReference type="Proteomes" id="UP000190744">
    <property type="component" value="Unassembled WGS sequence"/>
</dbReference>
<keyword evidence="3 6" id="KW-1133">Transmembrane helix</keyword>
<keyword evidence="2 6" id="KW-0812">Transmembrane</keyword>
<dbReference type="Pfam" id="PF05462">
    <property type="entry name" value="Dicty_CAR"/>
    <property type="match status" value="1"/>
</dbReference>
<dbReference type="GO" id="GO:0005886">
    <property type="term" value="C:plasma membrane"/>
    <property type="evidence" value="ECO:0007669"/>
    <property type="project" value="TreeGrafter"/>
</dbReference>
<dbReference type="GO" id="GO:0004930">
    <property type="term" value="F:G protein-coupled receptor activity"/>
    <property type="evidence" value="ECO:0007669"/>
    <property type="project" value="TreeGrafter"/>
</dbReference>
<protein>
    <submittedName>
        <fullName evidence="7">cAMP receptor</fullName>
    </submittedName>
</protein>
<dbReference type="SUPFAM" id="SSF81321">
    <property type="entry name" value="Family A G protein-coupled receptor-like"/>
    <property type="match status" value="1"/>
</dbReference>
<evidence type="ECO:0000256" key="3">
    <source>
        <dbReference type="ARBA" id="ARBA00022989"/>
    </source>
</evidence>
<feature type="transmembrane region" description="Helical" evidence="6">
    <location>
        <begin position="20"/>
        <end position="39"/>
    </location>
</feature>
<dbReference type="GO" id="GO:0007189">
    <property type="term" value="P:adenylate cyclase-activating G protein-coupled receptor signaling pathway"/>
    <property type="evidence" value="ECO:0007669"/>
    <property type="project" value="TreeGrafter"/>
</dbReference>